<dbReference type="SUPFAM" id="SSF90002">
    <property type="entry name" value="Hypothetical protein YjiA, C-terminal domain"/>
    <property type="match status" value="1"/>
</dbReference>
<protein>
    <submittedName>
        <fullName evidence="8">GTP-binding protein</fullName>
    </submittedName>
</protein>
<evidence type="ECO:0000256" key="3">
    <source>
        <dbReference type="ARBA" id="ARBA00023186"/>
    </source>
</evidence>
<dbReference type="PANTHER" id="PTHR43603:SF1">
    <property type="entry name" value="ZINC-REGULATED GTPASE METALLOPROTEIN ACTIVATOR 1"/>
    <property type="match status" value="1"/>
</dbReference>
<evidence type="ECO:0000313" key="9">
    <source>
        <dbReference type="Proteomes" id="UP001500665"/>
    </source>
</evidence>
<evidence type="ECO:0000256" key="4">
    <source>
        <dbReference type="ARBA" id="ARBA00034320"/>
    </source>
</evidence>
<dbReference type="PANTHER" id="PTHR43603">
    <property type="entry name" value="COBW DOMAIN-CONTAINING PROTEIN DDB_G0274527"/>
    <property type="match status" value="1"/>
</dbReference>
<accession>A0ABN1RVP0</accession>
<dbReference type="InterPro" id="IPR051927">
    <property type="entry name" value="Zn_Chap_cDPG_Synth"/>
</dbReference>
<organism evidence="8 9">
    <name type="scientific">Actinocorallia libanotica</name>
    <dbReference type="NCBI Taxonomy" id="46162"/>
    <lineage>
        <taxon>Bacteria</taxon>
        <taxon>Bacillati</taxon>
        <taxon>Actinomycetota</taxon>
        <taxon>Actinomycetes</taxon>
        <taxon>Streptosporangiales</taxon>
        <taxon>Thermomonosporaceae</taxon>
        <taxon>Actinocorallia</taxon>
    </lineage>
</organism>
<reference evidence="8 9" key="1">
    <citation type="journal article" date="2019" name="Int. J. Syst. Evol. Microbiol.">
        <title>The Global Catalogue of Microorganisms (GCM) 10K type strain sequencing project: providing services to taxonomists for standard genome sequencing and annotation.</title>
        <authorList>
            <consortium name="The Broad Institute Genomics Platform"/>
            <consortium name="The Broad Institute Genome Sequencing Center for Infectious Disease"/>
            <person name="Wu L."/>
            <person name="Ma J."/>
        </authorList>
    </citation>
    <scope>NUCLEOTIDE SEQUENCE [LARGE SCALE GENOMIC DNA]</scope>
    <source>
        <strain evidence="8 9">JCM 10696</strain>
    </source>
</reference>
<dbReference type="Gene3D" id="3.40.50.300">
    <property type="entry name" value="P-loop containing nucleotide triphosphate hydrolases"/>
    <property type="match status" value="1"/>
</dbReference>
<evidence type="ECO:0000256" key="1">
    <source>
        <dbReference type="ARBA" id="ARBA00022741"/>
    </source>
</evidence>
<feature type="domain" description="CobW C-terminal" evidence="7">
    <location>
        <begin position="243"/>
        <end position="359"/>
    </location>
</feature>
<evidence type="ECO:0000256" key="2">
    <source>
        <dbReference type="ARBA" id="ARBA00022801"/>
    </source>
</evidence>
<dbReference type="InterPro" id="IPR003495">
    <property type="entry name" value="CobW/HypB/UreG_nucleotide-bd"/>
</dbReference>
<dbReference type="InterPro" id="IPR036627">
    <property type="entry name" value="CobW-likC_sf"/>
</dbReference>
<comment type="catalytic activity">
    <reaction evidence="5">
        <text>GTP + H2O = GDP + phosphate + H(+)</text>
        <dbReference type="Rhea" id="RHEA:19669"/>
        <dbReference type="ChEBI" id="CHEBI:15377"/>
        <dbReference type="ChEBI" id="CHEBI:15378"/>
        <dbReference type="ChEBI" id="CHEBI:37565"/>
        <dbReference type="ChEBI" id="CHEBI:43474"/>
        <dbReference type="ChEBI" id="CHEBI:58189"/>
    </reaction>
    <physiologicalReaction direction="left-to-right" evidence="5">
        <dbReference type="Rhea" id="RHEA:19670"/>
    </physiologicalReaction>
</comment>
<evidence type="ECO:0000256" key="5">
    <source>
        <dbReference type="ARBA" id="ARBA00049117"/>
    </source>
</evidence>
<comment type="similarity">
    <text evidence="4">Belongs to the SIMIBI class G3E GTPase family. ZNG1 subfamily.</text>
</comment>
<keyword evidence="9" id="KW-1185">Reference proteome</keyword>
<dbReference type="EMBL" id="BAAAHH010000037">
    <property type="protein sequence ID" value="GAA0965294.1"/>
    <property type="molecule type" value="Genomic_DNA"/>
</dbReference>
<dbReference type="Pfam" id="PF07683">
    <property type="entry name" value="CobW_C"/>
    <property type="match status" value="1"/>
</dbReference>
<feature type="region of interest" description="Disordered" evidence="6">
    <location>
        <begin position="362"/>
        <end position="383"/>
    </location>
</feature>
<dbReference type="RefSeq" id="WP_344245396.1">
    <property type="nucleotide sequence ID" value="NZ_BAAAHH010000037.1"/>
</dbReference>
<keyword evidence="2" id="KW-0378">Hydrolase</keyword>
<proteinExistence type="inferred from homology"/>
<gene>
    <name evidence="8" type="ORF">GCM10009550_65180</name>
</gene>
<comment type="caution">
    <text evidence="8">The sequence shown here is derived from an EMBL/GenBank/DDBJ whole genome shotgun (WGS) entry which is preliminary data.</text>
</comment>
<evidence type="ECO:0000256" key="6">
    <source>
        <dbReference type="SAM" id="MobiDB-lite"/>
    </source>
</evidence>
<dbReference type="Pfam" id="PF02492">
    <property type="entry name" value="cobW"/>
    <property type="match status" value="1"/>
</dbReference>
<sequence>MSVPVVLVAGLHGPARAALVDRLLREHPRAEVIHHDLRRVSDGEVVRIVRDAHGAIDRTEVRLAHGCVSCTVRDDLLPELLRRAAFAAPLVVDLWDCVEPRTVAEAMDCAAMDGSVRLTAVLTALDAEHMPADLCRGDLLREAGRSGSAGDGRYLAEVLARQIEYATALVLPELMPAPLPGVPAEDLNLCREILSHLAPTTPLTVTTGPLPPVTGPGLCPADLAARVDPATAVLPCEVHTDGIDTVVWRDRRPLHPARFFDTADTLAAETVRSRGRFWLANRPDRMIAWDAVAGVVGIEDAGAWLAALPAAERDRLPAARALAADLDWSPEHGDRVQHLVFTGPDLDRDRIHSLLESCLLAPGESPDPADDPFAPFLDLKEPA</sequence>
<keyword evidence="3" id="KW-0143">Chaperone</keyword>
<evidence type="ECO:0000313" key="8">
    <source>
        <dbReference type="EMBL" id="GAA0965294.1"/>
    </source>
</evidence>
<dbReference type="SMART" id="SM00833">
    <property type="entry name" value="CobW_C"/>
    <property type="match status" value="1"/>
</dbReference>
<dbReference type="Proteomes" id="UP001500665">
    <property type="component" value="Unassembled WGS sequence"/>
</dbReference>
<keyword evidence="1" id="KW-0547">Nucleotide-binding</keyword>
<dbReference type="Gene3D" id="3.30.1220.10">
    <property type="entry name" value="CobW-like, C-terminal domain"/>
    <property type="match status" value="1"/>
</dbReference>
<dbReference type="InterPro" id="IPR011629">
    <property type="entry name" value="CobW-like_C"/>
</dbReference>
<evidence type="ECO:0000259" key="7">
    <source>
        <dbReference type="SMART" id="SM00833"/>
    </source>
</evidence>
<dbReference type="InterPro" id="IPR027417">
    <property type="entry name" value="P-loop_NTPase"/>
</dbReference>
<name>A0ABN1RVP0_9ACTN</name>